<sequence length="229" mass="25827">MAPFSWWRDGVLRFQSEQATEERYYSQEESDDEGSTGAVQGSSLASSTEGSSCSAWSSRSSSPISEATEEGGPYCDMCDVEAGEEPLFACPCKCTYKYVHRSCLEQQINQVSVGTSCLSCGEAYPVRRETKPIWRWFSEEESRGDALLFTANLTFGCGNFFVLAMAWLYVLREAHSSPWQPVLLGGLTVFTIFWLVFGFFRFHILYKPLAHWRSTNTRLVALLDCEDTQ</sequence>
<dbReference type="VEuPathDB" id="VectorBase:HLOH_045112"/>
<organism evidence="13 14">
    <name type="scientific">Haemaphysalis longicornis</name>
    <name type="common">Bush tick</name>
    <dbReference type="NCBI Taxonomy" id="44386"/>
    <lineage>
        <taxon>Eukaryota</taxon>
        <taxon>Metazoa</taxon>
        <taxon>Ecdysozoa</taxon>
        <taxon>Arthropoda</taxon>
        <taxon>Chelicerata</taxon>
        <taxon>Arachnida</taxon>
        <taxon>Acari</taxon>
        <taxon>Parasitiformes</taxon>
        <taxon>Ixodida</taxon>
        <taxon>Ixodoidea</taxon>
        <taxon>Ixodidae</taxon>
        <taxon>Haemaphysalinae</taxon>
        <taxon>Haemaphysalis</taxon>
    </lineage>
</organism>
<accession>A0A9J6FDN5</accession>
<dbReference type="GO" id="GO:0004842">
    <property type="term" value="F:ubiquitin-protein transferase activity"/>
    <property type="evidence" value="ECO:0007669"/>
    <property type="project" value="TreeGrafter"/>
</dbReference>
<evidence type="ECO:0000256" key="2">
    <source>
        <dbReference type="ARBA" id="ARBA00022679"/>
    </source>
</evidence>
<dbReference type="AlphaFoldDB" id="A0A9J6FDN5"/>
<evidence type="ECO:0000256" key="6">
    <source>
        <dbReference type="ARBA" id="ARBA00022786"/>
    </source>
</evidence>
<reference evidence="13 14" key="1">
    <citation type="journal article" date="2020" name="Cell">
        <title>Large-Scale Comparative Analyses of Tick Genomes Elucidate Their Genetic Diversity and Vector Capacities.</title>
        <authorList>
            <consortium name="Tick Genome and Microbiome Consortium (TIGMIC)"/>
            <person name="Jia N."/>
            <person name="Wang J."/>
            <person name="Shi W."/>
            <person name="Du L."/>
            <person name="Sun Y."/>
            <person name="Zhan W."/>
            <person name="Jiang J.F."/>
            <person name="Wang Q."/>
            <person name="Zhang B."/>
            <person name="Ji P."/>
            <person name="Bell-Sakyi L."/>
            <person name="Cui X.M."/>
            <person name="Yuan T.T."/>
            <person name="Jiang B.G."/>
            <person name="Yang W.F."/>
            <person name="Lam T.T."/>
            <person name="Chang Q.C."/>
            <person name="Ding S.J."/>
            <person name="Wang X.J."/>
            <person name="Zhu J.G."/>
            <person name="Ruan X.D."/>
            <person name="Zhao L."/>
            <person name="Wei J.T."/>
            <person name="Ye R.Z."/>
            <person name="Que T.C."/>
            <person name="Du C.H."/>
            <person name="Zhou Y.H."/>
            <person name="Cheng J.X."/>
            <person name="Dai P.F."/>
            <person name="Guo W.B."/>
            <person name="Han X.H."/>
            <person name="Huang E.J."/>
            <person name="Li L.F."/>
            <person name="Wei W."/>
            <person name="Gao Y.C."/>
            <person name="Liu J.Z."/>
            <person name="Shao H.Z."/>
            <person name="Wang X."/>
            <person name="Wang C.C."/>
            <person name="Yang T.C."/>
            <person name="Huo Q.B."/>
            <person name="Li W."/>
            <person name="Chen H.Y."/>
            <person name="Chen S.E."/>
            <person name="Zhou L.G."/>
            <person name="Ni X.B."/>
            <person name="Tian J.H."/>
            <person name="Sheng Y."/>
            <person name="Liu T."/>
            <person name="Pan Y.S."/>
            <person name="Xia L.Y."/>
            <person name="Li J."/>
            <person name="Zhao F."/>
            <person name="Cao W.C."/>
        </authorList>
    </citation>
    <scope>NUCLEOTIDE SEQUENCE [LARGE SCALE GENOMIC DNA]</scope>
    <source>
        <strain evidence="13">HaeL-2018</strain>
    </source>
</reference>
<feature type="transmembrane region" description="Helical" evidence="11">
    <location>
        <begin position="146"/>
        <end position="170"/>
    </location>
</feature>
<dbReference type="GO" id="GO:0016567">
    <property type="term" value="P:protein ubiquitination"/>
    <property type="evidence" value="ECO:0007669"/>
    <property type="project" value="TreeGrafter"/>
</dbReference>
<dbReference type="OMA" id="DGAPTCR"/>
<evidence type="ECO:0000256" key="1">
    <source>
        <dbReference type="ARBA" id="ARBA00004141"/>
    </source>
</evidence>
<evidence type="ECO:0000256" key="5">
    <source>
        <dbReference type="ARBA" id="ARBA00022771"/>
    </source>
</evidence>
<keyword evidence="8 11" id="KW-1133">Transmembrane helix</keyword>
<feature type="domain" description="RING-CH-type" evidence="12">
    <location>
        <begin position="67"/>
        <end position="127"/>
    </location>
</feature>
<comment type="subcellular location">
    <subcellularLocation>
        <location evidence="1">Membrane</location>
        <topology evidence="1">Multi-pass membrane protein</topology>
    </subcellularLocation>
</comment>
<dbReference type="SUPFAM" id="SSF57850">
    <property type="entry name" value="RING/U-box"/>
    <property type="match status" value="1"/>
</dbReference>
<keyword evidence="3 11" id="KW-0812">Transmembrane</keyword>
<proteinExistence type="predicted"/>
<name>A0A9J6FDN5_HAELO</name>
<evidence type="ECO:0000259" key="12">
    <source>
        <dbReference type="PROSITE" id="PS51292"/>
    </source>
</evidence>
<dbReference type="Proteomes" id="UP000821853">
    <property type="component" value="Chromosome 1"/>
</dbReference>
<keyword evidence="4" id="KW-0479">Metal-binding</keyword>
<dbReference type="Gene3D" id="3.30.40.10">
    <property type="entry name" value="Zinc/RING finger domain, C3HC4 (zinc finger)"/>
    <property type="match status" value="1"/>
</dbReference>
<evidence type="ECO:0000313" key="13">
    <source>
        <dbReference type="EMBL" id="KAH9360784.1"/>
    </source>
</evidence>
<feature type="compositionally biased region" description="Low complexity" evidence="10">
    <location>
        <begin position="42"/>
        <end position="65"/>
    </location>
</feature>
<keyword evidence="9 11" id="KW-0472">Membrane</keyword>
<dbReference type="OrthoDB" id="6512904at2759"/>
<evidence type="ECO:0000313" key="14">
    <source>
        <dbReference type="Proteomes" id="UP000821853"/>
    </source>
</evidence>
<keyword evidence="6" id="KW-0833">Ubl conjugation pathway</keyword>
<feature type="region of interest" description="Disordered" evidence="10">
    <location>
        <begin position="18"/>
        <end position="71"/>
    </location>
</feature>
<evidence type="ECO:0000256" key="8">
    <source>
        <dbReference type="ARBA" id="ARBA00022989"/>
    </source>
</evidence>
<dbReference type="GO" id="GO:0008270">
    <property type="term" value="F:zinc ion binding"/>
    <property type="evidence" value="ECO:0007669"/>
    <property type="project" value="UniProtKB-KW"/>
</dbReference>
<keyword evidence="7" id="KW-0862">Zinc</keyword>
<dbReference type="GO" id="GO:0016020">
    <property type="term" value="C:membrane"/>
    <property type="evidence" value="ECO:0007669"/>
    <property type="project" value="UniProtKB-SubCell"/>
</dbReference>
<evidence type="ECO:0000256" key="7">
    <source>
        <dbReference type="ARBA" id="ARBA00022833"/>
    </source>
</evidence>
<dbReference type="PROSITE" id="PS51292">
    <property type="entry name" value="ZF_RING_CH"/>
    <property type="match status" value="1"/>
</dbReference>
<dbReference type="InterPro" id="IPR013083">
    <property type="entry name" value="Znf_RING/FYVE/PHD"/>
</dbReference>
<evidence type="ECO:0000256" key="10">
    <source>
        <dbReference type="SAM" id="MobiDB-lite"/>
    </source>
</evidence>
<keyword evidence="5" id="KW-0863">Zinc-finger</keyword>
<evidence type="ECO:0000256" key="4">
    <source>
        <dbReference type="ARBA" id="ARBA00022723"/>
    </source>
</evidence>
<evidence type="ECO:0000256" key="3">
    <source>
        <dbReference type="ARBA" id="ARBA00022692"/>
    </source>
</evidence>
<evidence type="ECO:0000256" key="11">
    <source>
        <dbReference type="SAM" id="Phobius"/>
    </source>
</evidence>
<keyword evidence="14" id="KW-1185">Reference proteome</keyword>
<feature type="transmembrane region" description="Helical" evidence="11">
    <location>
        <begin position="182"/>
        <end position="204"/>
    </location>
</feature>
<dbReference type="PANTHER" id="PTHR46065:SF3">
    <property type="entry name" value="FI20425P1"/>
    <property type="match status" value="1"/>
</dbReference>
<keyword evidence="2" id="KW-0808">Transferase</keyword>
<dbReference type="PANTHER" id="PTHR46065">
    <property type="entry name" value="E3 UBIQUITIN-PROTEIN LIGASE MARCH 2/3 FAMILY MEMBER"/>
    <property type="match status" value="1"/>
</dbReference>
<evidence type="ECO:0000256" key="9">
    <source>
        <dbReference type="ARBA" id="ARBA00023136"/>
    </source>
</evidence>
<dbReference type="InterPro" id="IPR011016">
    <property type="entry name" value="Znf_RING-CH"/>
</dbReference>
<protein>
    <recommendedName>
        <fullName evidence="12">RING-CH-type domain-containing protein</fullName>
    </recommendedName>
</protein>
<comment type="caution">
    <text evidence="13">The sequence shown here is derived from an EMBL/GenBank/DDBJ whole genome shotgun (WGS) entry which is preliminary data.</text>
</comment>
<dbReference type="EMBL" id="JABSTR010000001">
    <property type="protein sequence ID" value="KAH9360784.1"/>
    <property type="molecule type" value="Genomic_DNA"/>
</dbReference>
<gene>
    <name evidence="13" type="ORF">HPB48_018239</name>
</gene>